<evidence type="ECO:0000313" key="2">
    <source>
        <dbReference type="Proteomes" id="UP001159427"/>
    </source>
</evidence>
<reference evidence="1 2" key="1">
    <citation type="submission" date="2022-05" db="EMBL/GenBank/DDBJ databases">
        <authorList>
            <consortium name="Genoscope - CEA"/>
            <person name="William W."/>
        </authorList>
    </citation>
    <scope>NUCLEOTIDE SEQUENCE [LARGE SCALE GENOMIC DNA]</scope>
</reference>
<protein>
    <submittedName>
        <fullName evidence="1">Uncharacterized protein</fullName>
    </submittedName>
</protein>
<dbReference type="EMBL" id="CALNXI010001185">
    <property type="protein sequence ID" value="CAH3159178.1"/>
    <property type="molecule type" value="Genomic_DNA"/>
</dbReference>
<dbReference type="PANTHER" id="PTHR47331">
    <property type="entry name" value="PHD-TYPE DOMAIN-CONTAINING PROTEIN"/>
    <property type="match status" value="1"/>
</dbReference>
<evidence type="ECO:0000313" key="1">
    <source>
        <dbReference type="EMBL" id="CAH3159178.1"/>
    </source>
</evidence>
<accession>A0ABN8QBC9</accession>
<comment type="caution">
    <text evidence="1">The sequence shown here is derived from an EMBL/GenBank/DDBJ whole genome shotgun (WGS) entry which is preliminary data.</text>
</comment>
<gene>
    <name evidence="1" type="ORF">PEVE_00003109</name>
</gene>
<proteinExistence type="predicted"/>
<keyword evidence="2" id="KW-1185">Reference proteome</keyword>
<name>A0ABN8QBC9_9CNID</name>
<feature type="non-terminal residue" evidence="1">
    <location>
        <position position="132"/>
    </location>
</feature>
<organism evidence="1 2">
    <name type="scientific">Porites evermanni</name>
    <dbReference type="NCBI Taxonomy" id="104178"/>
    <lineage>
        <taxon>Eukaryota</taxon>
        <taxon>Metazoa</taxon>
        <taxon>Cnidaria</taxon>
        <taxon>Anthozoa</taxon>
        <taxon>Hexacorallia</taxon>
        <taxon>Scleractinia</taxon>
        <taxon>Fungiina</taxon>
        <taxon>Poritidae</taxon>
        <taxon>Porites</taxon>
    </lineage>
</organism>
<sequence length="132" mass="14579">MGCAASKSHEVANCKERLKCKIKTCSGTHPSCLHKELTQDNVAISNCMSVCLIPEQNGGFDHTMIVPVWVRPVGEPEKEILQYAVLDDHSNVSFVSETLCERFNLQGLSTELLLTTMQQQNACIKTKKISGL</sequence>
<dbReference type="Proteomes" id="UP001159427">
    <property type="component" value="Unassembled WGS sequence"/>
</dbReference>
<dbReference type="PANTHER" id="PTHR47331:SF4">
    <property type="entry name" value="PEPTIDASE S1 DOMAIN-CONTAINING PROTEIN"/>
    <property type="match status" value="1"/>
</dbReference>